<name>A6P0X0_9FIRM</name>
<dbReference type="AlphaFoldDB" id="A6P0X0"/>
<evidence type="ECO:0000313" key="4">
    <source>
        <dbReference type="Proteomes" id="UP000003639"/>
    </source>
</evidence>
<dbReference type="InterPro" id="IPR036938">
    <property type="entry name" value="PAP2/HPO_sf"/>
</dbReference>
<dbReference type="EMBL" id="AAXG02000045">
    <property type="protein sequence ID" value="EDM97991.1"/>
    <property type="molecule type" value="Genomic_DNA"/>
</dbReference>
<feature type="transmembrane region" description="Helical" evidence="1">
    <location>
        <begin position="31"/>
        <end position="52"/>
    </location>
</feature>
<keyword evidence="1" id="KW-1133">Transmembrane helix</keyword>
<feature type="domain" description="Phosphatidic acid phosphatase type 2/haloperoxidase" evidence="2">
    <location>
        <begin position="55"/>
        <end position="170"/>
    </location>
</feature>
<sequence length="188" mass="21015">MLDTLLSLDGAVLLWIQEFVRCELLTPLLSLYTQLGNAGIVWIVLSVVMLCFRKTRKAGALSLVAMLFGLLCTNVALKHLVARPRPWLTVEGLNFLVVENDPNSFPSGHTCAAFAAAGVWFRTLPKTWMRWTALVLAVLMGFSRLYVGVHFPTDVVAGCLVGLLCAWLAWRLYQAIEKRWGPIRWLEG</sequence>
<dbReference type="eggNOG" id="COG0671">
    <property type="taxonomic scope" value="Bacteria"/>
</dbReference>
<reference evidence="3 4" key="2">
    <citation type="submission" date="2007-06" db="EMBL/GenBank/DDBJ databases">
        <title>Draft genome sequence of Pseudoflavonifractor capillosus ATCC 29799.</title>
        <authorList>
            <person name="Sudarsanam P."/>
            <person name="Ley R."/>
            <person name="Guruge J."/>
            <person name="Turnbaugh P.J."/>
            <person name="Mahowald M."/>
            <person name="Liep D."/>
            <person name="Gordon J."/>
        </authorList>
    </citation>
    <scope>NUCLEOTIDE SEQUENCE [LARGE SCALE GENOMIC DNA]</scope>
    <source>
        <strain evidence="3 4">ATCC 29799</strain>
    </source>
</reference>
<evidence type="ECO:0000256" key="1">
    <source>
        <dbReference type="SAM" id="Phobius"/>
    </source>
</evidence>
<feature type="transmembrane region" description="Helical" evidence="1">
    <location>
        <begin position="128"/>
        <end position="149"/>
    </location>
</feature>
<dbReference type="RefSeq" id="WP_006574613.1">
    <property type="nucleotide sequence ID" value="NZ_AAXG02000045.1"/>
</dbReference>
<keyword evidence="1" id="KW-0812">Transmembrane</keyword>
<feature type="transmembrane region" description="Helical" evidence="1">
    <location>
        <begin position="59"/>
        <end position="77"/>
    </location>
</feature>
<dbReference type="PANTHER" id="PTHR14969:SF13">
    <property type="entry name" value="AT30094P"/>
    <property type="match status" value="1"/>
</dbReference>
<keyword evidence="1" id="KW-0472">Membrane</keyword>
<feature type="transmembrane region" description="Helical" evidence="1">
    <location>
        <begin position="155"/>
        <end position="173"/>
    </location>
</feature>
<dbReference type="CDD" id="cd03392">
    <property type="entry name" value="PAP2_like_2"/>
    <property type="match status" value="1"/>
</dbReference>
<evidence type="ECO:0000259" key="2">
    <source>
        <dbReference type="SMART" id="SM00014"/>
    </source>
</evidence>
<dbReference type="SMART" id="SM00014">
    <property type="entry name" value="acidPPc"/>
    <property type="match status" value="1"/>
</dbReference>
<gene>
    <name evidence="3" type="ORF">BACCAP_04136</name>
</gene>
<reference evidence="3 4" key="1">
    <citation type="submission" date="2007-04" db="EMBL/GenBank/DDBJ databases">
        <authorList>
            <person name="Fulton L."/>
            <person name="Clifton S."/>
            <person name="Fulton B."/>
            <person name="Xu J."/>
            <person name="Minx P."/>
            <person name="Pepin K.H."/>
            <person name="Johnson M."/>
            <person name="Thiruvilangam P."/>
            <person name="Bhonagiri V."/>
            <person name="Nash W.E."/>
            <person name="Mardis E.R."/>
            <person name="Wilson R.K."/>
        </authorList>
    </citation>
    <scope>NUCLEOTIDE SEQUENCE [LARGE SCALE GENOMIC DNA]</scope>
    <source>
        <strain evidence="3 4">ATCC 29799</strain>
    </source>
</reference>
<dbReference type="PANTHER" id="PTHR14969">
    <property type="entry name" value="SPHINGOSINE-1-PHOSPHATE PHOSPHOHYDROLASE"/>
    <property type="match status" value="1"/>
</dbReference>
<comment type="caution">
    <text evidence="3">The sequence shown here is derived from an EMBL/GenBank/DDBJ whole genome shotgun (WGS) entry which is preliminary data.</text>
</comment>
<organism evidence="3 4">
    <name type="scientific">Pseudoflavonifractor capillosus ATCC 29799</name>
    <dbReference type="NCBI Taxonomy" id="411467"/>
    <lineage>
        <taxon>Bacteria</taxon>
        <taxon>Bacillati</taxon>
        <taxon>Bacillota</taxon>
        <taxon>Clostridia</taxon>
        <taxon>Eubacteriales</taxon>
        <taxon>Oscillospiraceae</taxon>
        <taxon>Pseudoflavonifractor</taxon>
    </lineage>
</organism>
<proteinExistence type="predicted"/>
<dbReference type="InterPro" id="IPR000326">
    <property type="entry name" value="PAP2/HPO"/>
</dbReference>
<evidence type="ECO:0000313" key="3">
    <source>
        <dbReference type="EMBL" id="EDM97991.1"/>
    </source>
</evidence>
<dbReference type="Gene3D" id="1.20.144.10">
    <property type="entry name" value="Phosphatidic acid phosphatase type 2/haloperoxidase"/>
    <property type="match status" value="2"/>
</dbReference>
<dbReference type="Proteomes" id="UP000003639">
    <property type="component" value="Unassembled WGS sequence"/>
</dbReference>
<accession>A6P0X0</accession>
<dbReference type="Pfam" id="PF01569">
    <property type="entry name" value="PAP2"/>
    <property type="match status" value="1"/>
</dbReference>
<dbReference type="OrthoDB" id="9789113at2"/>
<dbReference type="SUPFAM" id="SSF48317">
    <property type="entry name" value="Acid phosphatase/Vanadium-dependent haloperoxidase"/>
    <property type="match status" value="1"/>
</dbReference>
<dbReference type="STRING" id="411467.BACCAP_04136"/>
<feature type="transmembrane region" description="Helical" evidence="1">
    <location>
        <begin position="104"/>
        <end position="121"/>
    </location>
</feature>
<protein>
    <submittedName>
        <fullName evidence="3">PAP2 family protein</fullName>
    </submittedName>
</protein>
<keyword evidence="4" id="KW-1185">Reference proteome</keyword>